<dbReference type="AlphaFoldDB" id="A0A6A7YWD0"/>
<name>A0A6A7YWD0_9PSED</name>
<dbReference type="EMBL" id="WIWC01000022">
    <property type="protein sequence ID" value="MQT81174.1"/>
    <property type="molecule type" value="Genomic_DNA"/>
</dbReference>
<gene>
    <name evidence="3" type="ORF">GHN86_14050</name>
</gene>
<protein>
    <submittedName>
        <fullName evidence="3">Helix-turn-helix domain-containing protein</fullName>
    </submittedName>
</protein>
<proteinExistence type="predicted"/>
<dbReference type="InterPro" id="IPR010982">
    <property type="entry name" value="Lambda_DNA-bd_dom_sf"/>
</dbReference>
<accession>A0A6A7YWD0</accession>
<evidence type="ECO:0000313" key="3">
    <source>
        <dbReference type="EMBL" id="MQT81174.1"/>
    </source>
</evidence>
<evidence type="ECO:0000256" key="1">
    <source>
        <dbReference type="SAM" id="MobiDB-lite"/>
    </source>
</evidence>
<sequence>MSYSEHWRREFLTRHPEYESQSQVSSQEAVQPPAPVSSEFPLSTFTTVNSEFSKQLPQQGPRRQHNPTQDRSISSDVLRQVCCLRQRLKLTQRGLAKQLGISSRTLQDWEQGRRRPSGPGRALLLQWVDQQAAHGC</sequence>
<comment type="caution">
    <text evidence="3">The sequence shown here is derived from an EMBL/GenBank/DDBJ whole genome shotgun (WGS) entry which is preliminary data.</text>
</comment>
<dbReference type="CDD" id="cd00093">
    <property type="entry name" value="HTH_XRE"/>
    <property type="match status" value="1"/>
</dbReference>
<dbReference type="PROSITE" id="PS50943">
    <property type="entry name" value="HTH_CROC1"/>
    <property type="match status" value="1"/>
</dbReference>
<feature type="compositionally biased region" description="Polar residues" evidence="1">
    <location>
        <begin position="40"/>
        <end position="58"/>
    </location>
</feature>
<dbReference type="RefSeq" id="WP_153386772.1">
    <property type="nucleotide sequence ID" value="NZ_WIWC01000022.1"/>
</dbReference>
<dbReference type="SUPFAM" id="SSF47413">
    <property type="entry name" value="lambda repressor-like DNA-binding domains"/>
    <property type="match status" value="1"/>
</dbReference>
<dbReference type="GO" id="GO:0003677">
    <property type="term" value="F:DNA binding"/>
    <property type="evidence" value="ECO:0007669"/>
    <property type="project" value="InterPro"/>
</dbReference>
<reference evidence="3" key="1">
    <citation type="submission" date="2019-10" db="EMBL/GenBank/DDBJ databases">
        <title>Evaluation of single-gene subtyping targets for Pseudomonas.</title>
        <authorList>
            <person name="Reichler S.J."/>
            <person name="Orsi R.H."/>
            <person name="Wiedmann M."/>
            <person name="Martin N.H."/>
            <person name="Murphy S.I."/>
        </authorList>
    </citation>
    <scope>NUCLEOTIDE SEQUENCE</scope>
    <source>
        <strain evidence="3">FSL R10-2339</strain>
    </source>
</reference>
<dbReference type="Gene3D" id="1.10.260.40">
    <property type="entry name" value="lambda repressor-like DNA-binding domains"/>
    <property type="match status" value="1"/>
</dbReference>
<evidence type="ECO:0000259" key="2">
    <source>
        <dbReference type="PROSITE" id="PS50943"/>
    </source>
</evidence>
<organism evidence="3">
    <name type="scientific">Pseudomonas helleri</name>
    <dbReference type="NCBI Taxonomy" id="1608996"/>
    <lineage>
        <taxon>Bacteria</taxon>
        <taxon>Pseudomonadati</taxon>
        <taxon>Pseudomonadota</taxon>
        <taxon>Gammaproteobacteria</taxon>
        <taxon>Pseudomonadales</taxon>
        <taxon>Pseudomonadaceae</taxon>
        <taxon>Pseudomonas</taxon>
    </lineage>
</organism>
<feature type="domain" description="HTH cro/C1-type" evidence="2">
    <location>
        <begin position="84"/>
        <end position="117"/>
    </location>
</feature>
<dbReference type="Pfam" id="PF01381">
    <property type="entry name" value="HTH_3"/>
    <property type="match status" value="1"/>
</dbReference>
<feature type="compositionally biased region" description="Low complexity" evidence="1">
    <location>
        <begin position="19"/>
        <end position="31"/>
    </location>
</feature>
<feature type="region of interest" description="Disordered" evidence="1">
    <location>
        <begin position="14"/>
        <end position="73"/>
    </location>
</feature>
<dbReference type="InterPro" id="IPR001387">
    <property type="entry name" value="Cro/C1-type_HTH"/>
</dbReference>